<comment type="caution">
    <text evidence="3">The sequence shown here is derived from an EMBL/GenBank/DDBJ whole genome shotgun (WGS) entry which is preliminary data.</text>
</comment>
<dbReference type="OrthoDB" id="2986852at2"/>
<dbReference type="Gene3D" id="1.10.260.40">
    <property type="entry name" value="lambda repressor-like DNA-binding domains"/>
    <property type="match status" value="1"/>
</dbReference>
<dbReference type="GO" id="GO:0003677">
    <property type="term" value="F:DNA binding"/>
    <property type="evidence" value="ECO:0007669"/>
    <property type="project" value="InterPro"/>
</dbReference>
<proteinExistence type="predicted"/>
<feature type="domain" description="HTH cro/C1-type" evidence="2">
    <location>
        <begin position="12"/>
        <end position="66"/>
    </location>
</feature>
<dbReference type="CDD" id="cd00093">
    <property type="entry name" value="HTH_XRE"/>
    <property type="match status" value="1"/>
</dbReference>
<dbReference type="InterPro" id="IPR010982">
    <property type="entry name" value="Lambda_DNA-bd_dom_sf"/>
</dbReference>
<dbReference type="InterPro" id="IPR001387">
    <property type="entry name" value="Cro/C1-type_HTH"/>
</dbReference>
<dbReference type="RefSeq" id="WP_083992600.1">
    <property type="nucleotide sequence ID" value="NZ_LBIA02000001.1"/>
</dbReference>
<evidence type="ECO:0000313" key="4">
    <source>
        <dbReference type="Proteomes" id="UP000034832"/>
    </source>
</evidence>
<name>A0A4U6BRQ3_9BRAD</name>
<evidence type="ECO:0000259" key="2">
    <source>
        <dbReference type="PROSITE" id="PS50943"/>
    </source>
</evidence>
<dbReference type="Pfam" id="PF13560">
    <property type="entry name" value="HTH_31"/>
    <property type="match status" value="1"/>
</dbReference>
<dbReference type="PROSITE" id="PS50943">
    <property type="entry name" value="HTH_CROC1"/>
    <property type="match status" value="1"/>
</dbReference>
<gene>
    <name evidence="3" type="ORF">YH63_008360</name>
</gene>
<feature type="region of interest" description="Disordered" evidence="1">
    <location>
        <begin position="109"/>
        <end position="141"/>
    </location>
</feature>
<accession>A0A4U6BRQ3</accession>
<dbReference type="SMART" id="SM00530">
    <property type="entry name" value="HTH_XRE"/>
    <property type="match status" value="1"/>
</dbReference>
<dbReference type="EMBL" id="LBIA02000001">
    <property type="protein sequence ID" value="TKT71424.1"/>
    <property type="molecule type" value="Genomic_DNA"/>
</dbReference>
<keyword evidence="4" id="KW-1185">Reference proteome</keyword>
<dbReference type="AlphaFoldDB" id="A0A4U6BRQ3"/>
<protein>
    <submittedName>
        <fullName evidence="3">Helix-turn-helix domain-containing protein</fullName>
    </submittedName>
</protein>
<evidence type="ECO:0000313" key="3">
    <source>
        <dbReference type="EMBL" id="TKT71424.1"/>
    </source>
</evidence>
<dbReference type="Proteomes" id="UP000034832">
    <property type="component" value="Unassembled WGS sequence"/>
</dbReference>
<sequence>MADLRKRFGRLLAAHRRRLGHTQEALAEAAGLSVDMISKLEVGATGARFPAIERLAEALKIDPAELFTSDLPTGSMSRGAYGQISAALAQLDEADLIWVKSILDAALSSRGKKASSSPGAAPVGRSTKPLSSSKKANRKAH</sequence>
<reference evidence="3" key="1">
    <citation type="submission" date="2019-04" db="EMBL/GenBank/DDBJ databases">
        <title>Whole genome sequencing of cave bacteria.</title>
        <authorList>
            <person name="Gan H.M."/>
            <person name="Barton H."/>
            <person name="Savka M.A."/>
        </authorList>
    </citation>
    <scope>NUCLEOTIDE SEQUENCE [LARGE SCALE GENOMIC DNA]</scope>
    <source>
        <strain evidence="3">LC387</strain>
    </source>
</reference>
<dbReference type="SUPFAM" id="SSF47413">
    <property type="entry name" value="lambda repressor-like DNA-binding domains"/>
    <property type="match status" value="1"/>
</dbReference>
<evidence type="ECO:0000256" key="1">
    <source>
        <dbReference type="SAM" id="MobiDB-lite"/>
    </source>
</evidence>
<organism evidence="3 4">
    <name type="scientific">Afipia massiliensis</name>
    <dbReference type="NCBI Taxonomy" id="211460"/>
    <lineage>
        <taxon>Bacteria</taxon>
        <taxon>Pseudomonadati</taxon>
        <taxon>Pseudomonadota</taxon>
        <taxon>Alphaproteobacteria</taxon>
        <taxon>Hyphomicrobiales</taxon>
        <taxon>Nitrobacteraceae</taxon>
        <taxon>Afipia</taxon>
    </lineage>
</organism>